<dbReference type="AlphaFoldDB" id="A0A6H5IGF9"/>
<feature type="region of interest" description="Disordered" evidence="1">
    <location>
        <begin position="18"/>
        <end position="59"/>
    </location>
</feature>
<dbReference type="OrthoDB" id="10665811at2759"/>
<feature type="compositionally biased region" description="Pro residues" evidence="1">
    <location>
        <begin position="30"/>
        <end position="46"/>
    </location>
</feature>
<feature type="region of interest" description="Disordered" evidence="1">
    <location>
        <begin position="73"/>
        <end position="212"/>
    </location>
</feature>
<protein>
    <submittedName>
        <fullName evidence="2">Uncharacterized protein</fullName>
    </submittedName>
</protein>
<evidence type="ECO:0000256" key="1">
    <source>
        <dbReference type="SAM" id="MobiDB-lite"/>
    </source>
</evidence>
<feature type="compositionally biased region" description="Pro residues" evidence="1">
    <location>
        <begin position="186"/>
        <end position="207"/>
    </location>
</feature>
<organism evidence="2 3">
    <name type="scientific">Trichogramma brassicae</name>
    <dbReference type="NCBI Taxonomy" id="86971"/>
    <lineage>
        <taxon>Eukaryota</taxon>
        <taxon>Metazoa</taxon>
        <taxon>Ecdysozoa</taxon>
        <taxon>Arthropoda</taxon>
        <taxon>Hexapoda</taxon>
        <taxon>Insecta</taxon>
        <taxon>Pterygota</taxon>
        <taxon>Neoptera</taxon>
        <taxon>Endopterygota</taxon>
        <taxon>Hymenoptera</taxon>
        <taxon>Apocrita</taxon>
        <taxon>Proctotrupomorpha</taxon>
        <taxon>Chalcidoidea</taxon>
        <taxon>Trichogrammatidae</taxon>
        <taxon>Trichogramma</taxon>
    </lineage>
</organism>
<feature type="compositionally biased region" description="Basic and acidic residues" evidence="1">
    <location>
        <begin position="82"/>
        <end position="92"/>
    </location>
</feature>
<gene>
    <name evidence="2" type="ORF">TBRA_LOCUS6408</name>
</gene>
<sequence length="392" mass="43185">MEEAHLAYAYAHHHHDFLDPELPELGQPELEPPLLQPPEPPPPLLGQPPEGFCQPPPLLPPLLGQMVMLLPAPEFQPPEDEGFCHPPDDGQTDKAPTPLPPPELHPPLLGFFQPPEDDDGQPPELPRLLLDQLEADGQPPLLEPPDDQPEDGFHPPPPLDHPDDGFHPPPPPLPLDHPEDDFHPRLLPPDFQPPPPDFQPPPPPPPVTSSSSSSTSIVGVCCCCRARCAAERTTPAAAATGVLAPARLNPSLAKAFLYTYVPCNEDVLYAFSTRICHQNRRSVSNGVTLQQAWCLKIQQGTSTLRQQRVSPSALRQQSAHVVHTKKIAPASANLLLKELVRETSRLNFLKITFIILPDNSYSAIVRSTASWRFLIKWLPTGAINFLDHHILM</sequence>
<dbReference type="EMBL" id="CADCXV010000745">
    <property type="protein sequence ID" value="CAB0034510.1"/>
    <property type="molecule type" value="Genomic_DNA"/>
</dbReference>
<accession>A0A6H5IGF9</accession>
<evidence type="ECO:0000313" key="2">
    <source>
        <dbReference type="EMBL" id="CAB0034510.1"/>
    </source>
</evidence>
<evidence type="ECO:0000313" key="3">
    <source>
        <dbReference type="Proteomes" id="UP000479190"/>
    </source>
</evidence>
<proteinExistence type="predicted"/>
<keyword evidence="3" id="KW-1185">Reference proteome</keyword>
<reference evidence="2 3" key="1">
    <citation type="submission" date="2020-02" db="EMBL/GenBank/DDBJ databases">
        <authorList>
            <person name="Ferguson B K."/>
        </authorList>
    </citation>
    <scope>NUCLEOTIDE SEQUENCE [LARGE SCALE GENOMIC DNA]</scope>
</reference>
<dbReference type="Proteomes" id="UP000479190">
    <property type="component" value="Unassembled WGS sequence"/>
</dbReference>
<name>A0A6H5IGF9_9HYME</name>